<dbReference type="Pfam" id="PF12796">
    <property type="entry name" value="Ank_2"/>
    <property type="match status" value="1"/>
</dbReference>
<name>A0A1G7YEU9_9BURK</name>
<evidence type="ECO:0000256" key="2">
    <source>
        <dbReference type="SAM" id="MobiDB-lite"/>
    </source>
</evidence>
<gene>
    <name evidence="3" type="ORF">SAMN05216466_106153</name>
</gene>
<dbReference type="InterPro" id="IPR036770">
    <property type="entry name" value="Ankyrin_rpt-contain_sf"/>
</dbReference>
<protein>
    <submittedName>
        <fullName evidence="3">Ankyrin repeat-containing protein</fullName>
    </submittedName>
</protein>
<evidence type="ECO:0000313" key="3">
    <source>
        <dbReference type="EMBL" id="SDG94865.1"/>
    </source>
</evidence>
<dbReference type="RefSeq" id="WP_090685435.1">
    <property type="nucleotide sequence ID" value="NZ_FNCJ01000006.1"/>
</dbReference>
<dbReference type="InterPro" id="IPR002110">
    <property type="entry name" value="Ankyrin_rpt"/>
</dbReference>
<dbReference type="AlphaFoldDB" id="A0A1G7YEU9"/>
<dbReference type="SMART" id="SM00248">
    <property type="entry name" value="ANK"/>
    <property type="match status" value="2"/>
</dbReference>
<evidence type="ECO:0000313" key="4">
    <source>
        <dbReference type="Proteomes" id="UP000199706"/>
    </source>
</evidence>
<evidence type="ECO:0000256" key="1">
    <source>
        <dbReference type="PROSITE-ProRule" id="PRU00023"/>
    </source>
</evidence>
<dbReference type="EMBL" id="FNCJ01000006">
    <property type="protein sequence ID" value="SDG94865.1"/>
    <property type="molecule type" value="Genomic_DNA"/>
</dbReference>
<dbReference type="PROSITE" id="PS50088">
    <property type="entry name" value="ANK_REPEAT"/>
    <property type="match status" value="1"/>
</dbReference>
<sequence>MSTIQRNRPRHYKPRKHSKAGPYERRTPSPVPLRASRTVSLPMPPHGVSYEYHVAVFLLDIQTAAMRGGSTSWDDLRRAHQADLLGLALLGDIANADLTDFRETLASPLAAKHLNAVRYHGGDPGQTLAGMTGLNPLHVVAMHGLAEFVKPLVKAGIDLRALTTDGRTALDLATRRGHTAVVEAIQKAKGRG</sequence>
<dbReference type="OrthoDB" id="9133589at2"/>
<proteinExistence type="predicted"/>
<feature type="compositionally biased region" description="Basic residues" evidence="2">
    <location>
        <begin position="7"/>
        <end position="19"/>
    </location>
</feature>
<accession>A0A1G7YEU9</accession>
<dbReference type="SUPFAM" id="SSF48403">
    <property type="entry name" value="Ankyrin repeat"/>
    <property type="match status" value="1"/>
</dbReference>
<organism evidence="3 4">
    <name type="scientific">Paraburkholderia phenazinium</name>
    <dbReference type="NCBI Taxonomy" id="60549"/>
    <lineage>
        <taxon>Bacteria</taxon>
        <taxon>Pseudomonadati</taxon>
        <taxon>Pseudomonadota</taxon>
        <taxon>Betaproteobacteria</taxon>
        <taxon>Burkholderiales</taxon>
        <taxon>Burkholderiaceae</taxon>
        <taxon>Paraburkholderia</taxon>
    </lineage>
</organism>
<reference evidence="3 4" key="1">
    <citation type="submission" date="2016-10" db="EMBL/GenBank/DDBJ databases">
        <authorList>
            <person name="de Groot N.N."/>
        </authorList>
    </citation>
    <scope>NUCLEOTIDE SEQUENCE [LARGE SCALE GENOMIC DNA]</scope>
    <source>
        <strain evidence="3 4">LMG 2247</strain>
    </source>
</reference>
<feature type="repeat" description="ANK" evidence="1">
    <location>
        <begin position="132"/>
        <end position="164"/>
    </location>
</feature>
<dbReference type="Gene3D" id="1.25.40.20">
    <property type="entry name" value="Ankyrin repeat-containing domain"/>
    <property type="match status" value="1"/>
</dbReference>
<keyword evidence="1" id="KW-0040">ANK repeat</keyword>
<dbReference type="PROSITE" id="PS50297">
    <property type="entry name" value="ANK_REP_REGION"/>
    <property type="match status" value="1"/>
</dbReference>
<feature type="region of interest" description="Disordered" evidence="2">
    <location>
        <begin position="1"/>
        <end position="37"/>
    </location>
</feature>
<dbReference type="Proteomes" id="UP000199706">
    <property type="component" value="Unassembled WGS sequence"/>
</dbReference>